<dbReference type="PANTHER" id="PTHR46844">
    <property type="entry name" value="SLR5058 PROTEIN"/>
    <property type="match status" value="1"/>
</dbReference>
<protein>
    <submittedName>
        <fullName evidence="5">NACHT domain-containing protein</fullName>
    </submittedName>
</protein>
<evidence type="ECO:0000256" key="3">
    <source>
        <dbReference type="SAM" id="MobiDB-lite"/>
    </source>
</evidence>
<dbReference type="InterPro" id="IPR027417">
    <property type="entry name" value="P-loop_NTPase"/>
</dbReference>
<feature type="compositionally biased region" description="Basic and acidic residues" evidence="3">
    <location>
        <begin position="1"/>
        <end position="14"/>
    </location>
</feature>
<reference evidence="5 6" key="1">
    <citation type="submission" date="2019-12" db="EMBL/GenBank/DDBJ databases">
        <title>Genome sequence of Streptomyces bambusae.</title>
        <authorList>
            <person name="Bansal K."/>
            <person name="Choksket S."/>
            <person name="Korpole S."/>
            <person name="Patil P.B."/>
        </authorList>
    </citation>
    <scope>NUCLEOTIDE SEQUENCE [LARGE SCALE GENOMIC DNA]</scope>
    <source>
        <strain evidence="5 6">SK60</strain>
    </source>
</reference>
<dbReference type="PANTHER" id="PTHR46844:SF1">
    <property type="entry name" value="SLR5058 PROTEIN"/>
    <property type="match status" value="1"/>
</dbReference>
<dbReference type="EMBL" id="WTFF01000159">
    <property type="protein sequence ID" value="MBW5484366.1"/>
    <property type="molecule type" value="Genomic_DNA"/>
</dbReference>
<evidence type="ECO:0000256" key="1">
    <source>
        <dbReference type="ARBA" id="ARBA00022741"/>
    </source>
</evidence>
<name>A0ABS6Z9V8_9ACTN</name>
<dbReference type="Gene3D" id="3.80.10.10">
    <property type="entry name" value="Ribonuclease Inhibitor"/>
    <property type="match status" value="1"/>
</dbReference>
<gene>
    <name evidence="5" type="ORF">GPJ59_21405</name>
</gene>
<evidence type="ECO:0000313" key="5">
    <source>
        <dbReference type="EMBL" id="MBW5484366.1"/>
    </source>
</evidence>
<keyword evidence="1" id="KW-0547">Nucleotide-binding</keyword>
<comment type="caution">
    <text evidence="5">The sequence shown here is derived from an EMBL/GenBank/DDBJ whole genome shotgun (WGS) entry which is preliminary data.</text>
</comment>
<evidence type="ECO:0000313" key="6">
    <source>
        <dbReference type="Proteomes" id="UP000812013"/>
    </source>
</evidence>
<sequence>MPDEVAERIYREVYLETEEPPEGEEEAEQDPVHAEYHRRVSEHLLRHLLGHQPADEVLADSRRVLLRGEAGSGKTTLVQWLAVGATGQGRDPGMAYLHDRIPFVLTLRTITRNGGRLPAPRDFLSAVDSPLAGSQPAGWEQRVLAAGRGLVLIDGIDEVPEREREWTRRWLRDLMEAYDGDNRWLVTSRPSAVSERWLAEEGFDELTLSAMGPAEVATFIRRWHAAARPDADDPAELDAYEEQLLAAVRAKPDLGRLATNPLMCGLICALHRDRRGYLPHGRKELYEAALSMLLSRRDRERDIDVPELGEDAQLDLFQRLAYWLIKNGRTEMDRSRAEDIIGRALPSVPELTRLGDASAVFDHFLLRSGLLREPAPDAVDFVHKTFQDFLGARAVVEEGDFGLLSANAGNDQWEDVIRMAVALANKRERAEIFRGLLAVGERRADLLAAACLEQATVLDPAIREAVRARVAGLVPPGNGEEARALAEAGPLILELLPGPKYLHPITAKWVTVAATHVASDAAIPFLRAYADHRSLGVRSQLMWAWSRFDAETYLEEVIAELDPDGLDYTVRTPEQLALLGRLADRPTALDVRPGVPFDDVLAYDAEAGVTSLVLPDPEQSVLERLPSLPRLARLGVGAYSARIDLSPVASLSLESLEMDGAPDLQALGPMPTLRNLWITFGEAAEWDVQSLPATRFLRALTLGGEAVPREGLSGLGTCTGLVTLDLGASCAPVSAADWREIAALPLLSELTLELGSCESAPDGLVLSSVTTLRILGDGADDVQPLVGRLPEMCPRLRNVRIAAGVDLDLAPLAGLPDLEAVIVPVSADLIRNARALPEHVTLTTL</sequence>
<accession>A0ABS6Z9V8</accession>
<organism evidence="5 6">
    <name type="scientific">Streptomyces bambusae</name>
    <dbReference type="NCBI Taxonomy" id="1550616"/>
    <lineage>
        <taxon>Bacteria</taxon>
        <taxon>Bacillati</taxon>
        <taxon>Actinomycetota</taxon>
        <taxon>Actinomycetes</taxon>
        <taxon>Kitasatosporales</taxon>
        <taxon>Streptomycetaceae</taxon>
        <taxon>Streptomyces</taxon>
    </lineage>
</organism>
<feature type="region of interest" description="Disordered" evidence="3">
    <location>
        <begin position="1"/>
        <end position="33"/>
    </location>
</feature>
<feature type="domain" description="NACHT" evidence="4">
    <location>
        <begin position="62"/>
        <end position="397"/>
    </location>
</feature>
<dbReference type="Pfam" id="PF05729">
    <property type="entry name" value="NACHT"/>
    <property type="match status" value="1"/>
</dbReference>
<evidence type="ECO:0000256" key="2">
    <source>
        <dbReference type="ARBA" id="ARBA00022840"/>
    </source>
</evidence>
<dbReference type="PROSITE" id="PS50837">
    <property type="entry name" value="NACHT"/>
    <property type="match status" value="1"/>
</dbReference>
<dbReference type="InterPro" id="IPR007111">
    <property type="entry name" value="NACHT_NTPase"/>
</dbReference>
<dbReference type="Proteomes" id="UP000812013">
    <property type="component" value="Unassembled WGS sequence"/>
</dbReference>
<evidence type="ECO:0000259" key="4">
    <source>
        <dbReference type="PROSITE" id="PS50837"/>
    </source>
</evidence>
<feature type="compositionally biased region" description="Acidic residues" evidence="3">
    <location>
        <begin position="15"/>
        <end position="29"/>
    </location>
</feature>
<proteinExistence type="predicted"/>
<keyword evidence="6" id="KW-1185">Reference proteome</keyword>
<dbReference type="Gene3D" id="3.40.50.300">
    <property type="entry name" value="P-loop containing nucleotide triphosphate hydrolases"/>
    <property type="match status" value="1"/>
</dbReference>
<dbReference type="InterPro" id="IPR032675">
    <property type="entry name" value="LRR_dom_sf"/>
</dbReference>
<dbReference type="SUPFAM" id="SSF52540">
    <property type="entry name" value="P-loop containing nucleoside triphosphate hydrolases"/>
    <property type="match status" value="1"/>
</dbReference>
<keyword evidence="2" id="KW-0067">ATP-binding</keyword>